<evidence type="ECO:0000313" key="9">
    <source>
        <dbReference type="Proteomes" id="UP000249720"/>
    </source>
</evidence>
<keyword evidence="9" id="KW-1185">Reference proteome</keyword>
<dbReference type="SUPFAM" id="SSF102886">
    <property type="entry name" value="Coproporphyrinogen III oxidase"/>
    <property type="match status" value="1"/>
</dbReference>
<gene>
    <name evidence="8" type="ORF">LX80_00789</name>
</gene>
<protein>
    <recommendedName>
        <fullName evidence="4">coproporphyrinogen oxidase</fullName>
        <ecNumber evidence="4">1.3.3.3</ecNumber>
    </recommendedName>
</protein>
<dbReference type="Proteomes" id="UP000249720">
    <property type="component" value="Unassembled WGS sequence"/>
</dbReference>
<dbReference type="InterPro" id="IPR036406">
    <property type="entry name" value="Coprogen_oxidase_aer_sf"/>
</dbReference>
<keyword evidence="6" id="KW-0350">Heme biosynthesis</keyword>
<evidence type="ECO:0000256" key="7">
    <source>
        <dbReference type="ARBA" id="ARBA00023244"/>
    </source>
</evidence>
<keyword evidence="7" id="KW-0627">Porphyrin biosynthesis</keyword>
<dbReference type="EC" id="1.3.3.3" evidence="4"/>
<evidence type="ECO:0000256" key="5">
    <source>
        <dbReference type="ARBA" id="ARBA00023002"/>
    </source>
</evidence>
<accession>A0A2W7TN47</accession>
<evidence type="ECO:0000313" key="8">
    <source>
        <dbReference type="EMBL" id="PZX64592.1"/>
    </source>
</evidence>
<dbReference type="EMBL" id="QKZV01000002">
    <property type="protein sequence ID" value="PZX64592.1"/>
    <property type="molecule type" value="Genomic_DNA"/>
</dbReference>
<dbReference type="InterPro" id="IPR001260">
    <property type="entry name" value="Coprogen_oxidase_aer"/>
</dbReference>
<dbReference type="PRINTS" id="PR00073">
    <property type="entry name" value="COPRGNOXDASE"/>
</dbReference>
<dbReference type="PANTHER" id="PTHR10755">
    <property type="entry name" value="COPROPORPHYRINOGEN III OXIDASE, MITOCHONDRIAL"/>
    <property type="match status" value="1"/>
</dbReference>
<evidence type="ECO:0000256" key="2">
    <source>
        <dbReference type="ARBA" id="ARBA00010644"/>
    </source>
</evidence>
<dbReference type="PIRSF" id="PIRSF000166">
    <property type="entry name" value="Coproporphyri_ox"/>
    <property type="match status" value="1"/>
</dbReference>
<dbReference type="NCBIfam" id="NF003727">
    <property type="entry name" value="PRK05330.1"/>
    <property type="match status" value="1"/>
</dbReference>
<comment type="caution">
    <text evidence="8">The sequence shown here is derived from an EMBL/GenBank/DDBJ whole genome shotgun (WGS) entry which is preliminary data.</text>
</comment>
<evidence type="ECO:0000256" key="4">
    <source>
        <dbReference type="ARBA" id="ARBA00012869"/>
    </source>
</evidence>
<dbReference type="GO" id="GO:0006782">
    <property type="term" value="P:protoporphyrinogen IX biosynthetic process"/>
    <property type="evidence" value="ECO:0007669"/>
    <property type="project" value="TreeGrafter"/>
</dbReference>
<evidence type="ECO:0000256" key="1">
    <source>
        <dbReference type="ARBA" id="ARBA00005168"/>
    </source>
</evidence>
<comment type="pathway">
    <text evidence="1">Porphyrin-containing compound metabolism; protoporphyrin-IX biosynthesis; protoporphyrinogen-IX from coproporphyrinogen-III (O2 route): step 1/1.</text>
</comment>
<dbReference type="PANTHER" id="PTHR10755:SF0">
    <property type="entry name" value="OXYGEN-DEPENDENT COPROPORPHYRINOGEN-III OXIDASE, MITOCHONDRIAL"/>
    <property type="match status" value="1"/>
</dbReference>
<dbReference type="GO" id="GO:0004109">
    <property type="term" value="F:coproporphyrinogen oxidase activity"/>
    <property type="evidence" value="ECO:0007669"/>
    <property type="project" value="UniProtKB-EC"/>
</dbReference>
<dbReference type="Gene3D" id="3.40.1500.10">
    <property type="entry name" value="Coproporphyrinogen III oxidase, aerobic"/>
    <property type="match status" value="1"/>
</dbReference>
<dbReference type="Pfam" id="PF01218">
    <property type="entry name" value="Coprogen_oxidas"/>
    <property type="match status" value="1"/>
</dbReference>
<dbReference type="GO" id="GO:0005737">
    <property type="term" value="C:cytoplasm"/>
    <property type="evidence" value="ECO:0007669"/>
    <property type="project" value="TreeGrafter"/>
</dbReference>
<comment type="subunit">
    <text evidence="3">Homodimer.</text>
</comment>
<dbReference type="AlphaFoldDB" id="A0A2W7TN47"/>
<evidence type="ECO:0000256" key="6">
    <source>
        <dbReference type="ARBA" id="ARBA00023133"/>
    </source>
</evidence>
<sequence length="335" mass="38946">MFNALHMSSNNNFKNEWIDFIHNLQDTICRALELADGKAKFMQDEWQRKPDGTGGGGKTRIIANGNVFEKGGVNTSVVYGNITDAMRKQLQMDGDEWFACGLSLVIHPFNPFVPTIHCNYRYFELYKNNSVVDRWFGGGTDLTPYYLFPEDAIHFHNTHKTACDQFDDSFYQSFKINCDNYFVNTHRQNERRGIGGIFYDHQRPTEEKNEQFWLNFAKACGEAFIKAYIPIVEKRKNTHFSPEHKYWQEIRRGRYVEFNLLHDRGTIFGLKTNGRTESILMSLPPTVRFDYNYQPQPGSAEANLLAVCLQPIDWLNIQQPTSVSEEEWAKKTNQC</sequence>
<proteinExistence type="inferred from homology"/>
<evidence type="ECO:0000256" key="3">
    <source>
        <dbReference type="ARBA" id="ARBA00011738"/>
    </source>
</evidence>
<comment type="similarity">
    <text evidence="2">Belongs to the aerobic coproporphyrinogen-III oxidase family.</text>
</comment>
<reference evidence="8 9" key="1">
    <citation type="submission" date="2018-06" db="EMBL/GenBank/DDBJ databases">
        <title>Genomic Encyclopedia of Archaeal and Bacterial Type Strains, Phase II (KMG-II): from individual species to whole genera.</title>
        <authorList>
            <person name="Goeker M."/>
        </authorList>
    </citation>
    <scope>NUCLEOTIDE SEQUENCE [LARGE SCALE GENOMIC DNA]</scope>
    <source>
        <strain evidence="8 9">DSM 23241</strain>
    </source>
</reference>
<keyword evidence="5" id="KW-0560">Oxidoreductase</keyword>
<name>A0A2W7TN47_9BACT</name>
<organism evidence="8 9">
    <name type="scientific">Hydrotalea sandarakina</name>
    <dbReference type="NCBI Taxonomy" id="1004304"/>
    <lineage>
        <taxon>Bacteria</taxon>
        <taxon>Pseudomonadati</taxon>
        <taxon>Bacteroidota</taxon>
        <taxon>Chitinophagia</taxon>
        <taxon>Chitinophagales</taxon>
        <taxon>Chitinophagaceae</taxon>
        <taxon>Hydrotalea</taxon>
    </lineage>
</organism>